<evidence type="ECO:0000313" key="2">
    <source>
        <dbReference type="EMBL" id="MDJ1483027.1"/>
    </source>
</evidence>
<sequence>MKKSLFLTIFLCFLTLYTNAQTKSIFKDAVSRKGRIFGYWGWNWAAYTKSNIHFSGSGYNFTLDKVVAHDRPTPFDLKEYFDPASFTVPQYDYRIGYFISNQWSISVGFDHMKYVMDQDQIVNITGSIAGQDPKFNGTYTDQPIKLTDDFLTFEHTDGLNYINAELSHYRRLSASKNGKVSIDLVNGLGVGMMIPKTNVKLFNYDRNDQWHVSGFGVSTNLGLSFNFHGVFIMPQLKGGLISMPNVITTANHRVDKAGHHFFFLEKSILFGFAIPLKSILQKS</sequence>
<name>A0AAE3QPC9_9BACT</name>
<gene>
    <name evidence="2" type="ORF">QNI16_21170</name>
    <name evidence="3" type="ORF">QNI19_26430</name>
</gene>
<dbReference type="RefSeq" id="WP_313982531.1">
    <property type="nucleotide sequence ID" value="NZ_JASJOR010000024.1"/>
</dbReference>
<dbReference type="Proteomes" id="UP001228581">
    <property type="component" value="Unassembled WGS sequence"/>
</dbReference>
<protein>
    <recommendedName>
        <fullName evidence="6">Outer membrane protein beta-barrel domain-containing protein</fullName>
    </recommendedName>
</protein>
<accession>A0AAE3QPC9</accession>
<evidence type="ECO:0008006" key="6">
    <source>
        <dbReference type="Google" id="ProtNLM"/>
    </source>
</evidence>
<feature type="signal peptide" evidence="1">
    <location>
        <begin position="1"/>
        <end position="20"/>
    </location>
</feature>
<dbReference type="EMBL" id="JASJOS010000010">
    <property type="protein sequence ID" value="MDJ1483027.1"/>
    <property type="molecule type" value="Genomic_DNA"/>
</dbReference>
<keyword evidence="4" id="KW-1185">Reference proteome</keyword>
<dbReference type="Proteomes" id="UP001241110">
    <property type="component" value="Unassembled WGS sequence"/>
</dbReference>
<feature type="chain" id="PRO_5042269192" description="Outer membrane protein beta-barrel domain-containing protein" evidence="1">
    <location>
        <begin position="21"/>
        <end position="283"/>
    </location>
</feature>
<dbReference type="AlphaFoldDB" id="A0AAE3QPC9"/>
<reference evidence="2 4" key="1">
    <citation type="submission" date="2023-05" db="EMBL/GenBank/DDBJ databases">
        <authorList>
            <person name="Zhang X."/>
        </authorList>
    </citation>
    <scope>NUCLEOTIDE SEQUENCE</scope>
    <source>
        <strain evidence="3 4">DM2B3-1</strain>
        <strain evidence="2">YF14B1</strain>
    </source>
</reference>
<evidence type="ECO:0000313" key="5">
    <source>
        <dbReference type="Proteomes" id="UP001241110"/>
    </source>
</evidence>
<organism evidence="2 5">
    <name type="scientific">Xanthocytophaga flava</name>
    <dbReference type="NCBI Taxonomy" id="3048013"/>
    <lineage>
        <taxon>Bacteria</taxon>
        <taxon>Pseudomonadati</taxon>
        <taxon>Bacteroidota</taxon>
        <taxon>Cytophagia</taxon>
        <taxon>Cytophagales</taxon>
        <taxon>Rhodocytophagaceae</taxon>
        <taxon>Xanthocytophaga</taxon>
    </lineage>
</organism>
<evidence type="ECO:0000313" key="3">
    <source>
        <dbReference type="EMBL" id="MDJ1496501.1"/>
    </source>
</evidence>
<evidence type="ECO:0000313" key="4">
    <source>
        <dbReference type="Proteomes" id="UP001228581"/>
    </source>
</evidence>
<comment type="caution">
    <text evidence="2">The sequence shown here is derived from an EMBL/GenBank/DDBJ whole genome shotgun (WGS) entry which is preliminary data.</text>
</comment>
<dbReference type="EMBL" id="JASJOT010000023">
    <property type="protein sequence ID" value="MDJ1496501.1"/>
    <property type="molecule type" value="Genomic_DNA"/>
</dbReference>
<keyword evidence="1" id="KW-0732">Signal</keyword>
<evidence type="ECO:0000256" key="1">
    <source>
        <dbReference type="SAM" id="SignalP"/>
    </source>
</evidence>
<proteinExistence type="predicted"/>